<evidence type="ECO:0000259" key="6">
    <source>
        <dbReference type="PROSITE" id="PS51352"/>
    </source>
</evidence>
<dbReference type="eggNOG" id="COG0526">
    <property type="taxonomic scope" value="Bacteria"/>
</dbReference>
<evidence type="ECO:0000256" key="5">
    <source>
        <dbReference type="SAM" id="Phobius"/>
    </source>
</evidence>
<dbReference type="InterPro" id="IPR013766">
    <property type="entry name" value="Thioredoxin_domain"/>
</dbReference>
<dbReference type="Pfam" id="PF00578">
    <property type="entry name" value="AhpC-TSA"/>
    <property type="match status" value="1"/>
</dbReference>
<dbReference type="GO" id="GO:0016209">
    <property type="term" value="F:antioxidant activity"/>
    <property type="evidence" value="ECO:0007669"/>
    <property type="project" value="InterPro"/>
</dbReference>
<dbReference type="AlphaFoldDB" id="H5T9T9"/>
<gene>
    <name evidence="7" type="ORF">GPUN_0935</name>
</gene>
<feature type="transmembrane region" description="Helical" evidence="5">
    <location>
        <begin position="21"/>
        <end position="42"/>
    </location>
</feature>
<dbReference type="InterPro" id="IPR050553">
    <property type="entry name" value="Thioredoxin_ResA/DsbE_sf"/>
</dbReference>
<dbReference type="Proteomes" id="UP000053586">
    <property type="component" value="Unassembled WGS sequence"/>
</dbReference>
<dbReference type="Gene3D" id="3.40.30.10">
    <property type="entry name" value="Glutaredoxin"/>
    <property type="match status" value="1"/>
</dbReference>
<dbReference type="STRING" id="56804.BAE46_01250"/>
<dbReference type="InterPro" id="IPR017937">
    <property type="entry name" value="Thioredoxin_CS"/>
</dbReference>
<evidence type="ECO:0000256" key="4">
    <source>
        <dbReference type="ARBA" id="ARBA00023284"/>
    </source>
</evidence>
<proteinExistence type="predicted"/>
<dbReference type="SUPFAM" id="SSF52833">
    <property type="entry name" value="Thioredoxin-like"/>
    <property type="match status" value="1"/>
</dbReference>
<reference evidence="7 8" key="1">
    <citation type="journal article" date="2012" name="J. Bacteriol.">
        <title>Genome sequence of proteorhodopsin-containing sea ice bacterium Glaciecola punicea ACAM 611T.</title>
        <authorList>
            <person name="Qin Q.-L."/>
            <person name="Xie B.-B."/>
            <person name="Shu Y.-L."/>
            <person name="Rong J.-C."/>
            <person name="Zhao D.-L."/>
            <person name="Zhang X.-Y."/>
            <person name="Chen X.-L."/>
            <person name="Zhou B.-C."/>
            <person name="Zhanga Y.-Z."/>
        </authorList>
    </citation>
    <scope>NUCLEOTIDE SEQUENCE [LARGE SCALE GENOMIC DNA]</scope>
    <source>
        <strain evidence="7 8">ACAM 611</strain>
    </source>
</reference>
<protein>
    <submittedName>
        <fullName evidence="7">Thioredoxin related protein</fullName>
    </submittedName>
</protein>
<accession>H5T9T9</accession>
<keyword evidence="5" id="KW-0472">Membrane</keyword>
<dbReference type="PROSITE" id="PS51352">
    <property type="entry name" value="THIOREDOXIN_2"/>
    <property type="match status" value="1"/>
</dbReference>
<keyword evidence="2" id="KW-0201">Cytochrome c-type biogenesis</keyword>
<feature type="domain" description="Thioredoxin" evidence="6">
    <location>
        <begin position="30"/>
        <end position="170"/>
    </location>
</feature>
<evidence type="ECO:0000256" key="1">
    <source>
        <dbReference type="ARBA" id="ARBA00004196"/>
    </source>
</evidence>
<keyword evidence="8" id="KW-1185">Reference proteome</keyword>
<dbReference type="CDD" id="cd02966">
    <property type="entry name" value="TlpA_like_family"/>
    <property type="match status" value="1"/>
</dbReference>
<dbReference type="PROSITE" id="PS00194">
    <property type="entry name" value="THIOREDOXIN_1"/>
    <property type="match status" value="1"/>
</dbReference>
<sequence length="170" mass="19103">MIILNYKKISVQKVTNKLHSALAWSSIAVAAFAAGLYAYSLASYDFKTLNENTYKHSDLRGSVVVINYFAEWCAPCLREIPHLNEFYHQAPNNVKLFAVSFDDLSNEKLSAIRYKYNIQFPLISEIVTNFPFEKPQYLPATFIIKADGTLAGQLLGEQTKTALNDVVSAL</sequence>
<dbReference type="InterPro" id="IPR036249">
    <property type="entry name" value="Thioredoxin-like_sf"/>
</dbReference>
<dbReference type="GO" id="GO:0017004">
    <property type="term" value="P:cytochrome complex assembly"/>
    <property type="evidence" value="ECO:0007669"/>
    <property type="project" value="UniProtKB-KW"/>
</dbReference>
<dbReference type="GO" id="GO:0015036">
    <property type="term" value="F:disulfide oxidoreductase activity"/>
    <property type="evidence" value="ECO:0007669"/>
    <property type="project" value="UniProtKB-ARBA"/>
</dbReference>
<comment type="subcellular location">
    <subcellularLocation>
        <location evidence="1">Cell envelope</location>
    </subcellularLocation>
</comment>
<keyword evidence="4" id="KW-0676">Redox-active center</keyword>
<evidence type="ECO:0000256" key="2">
    <source>
        <dbReference type="ARBA" id="ARBA00022748"/>
    </source>
</evidence>
<keyword evidence="5" id="KW-1133">Transmembrane helix</keyword>
<keyword evidence="5" id="KW-0812">Transmembrane</keyword>
<name>H5T9T9_9ALTE</name>
<evidence type="ECO:0000313" key="8">
    <source>
        <dbReference type="Proteomes" id="UP000053586"/>
    </source>
</evidence>
<evidence type="ECO:0000313" key="7">
    <source>
        <dbReference type="EMBL" id="GAB55066.1"/>
    </source>
</evidence>
<dbReference type="InterPro" id="IPR000866">
    <property type="entry name" value="AhpC/TSA"/>
</dbReference>
<dbReference type="PANTHER" id="PTHR42852:SF6">
    <property type="entry name" value="THIOL:DISULFIDE INTERCHANGE PROTEIN DSBE"/>
    <property type="match status" value="1"/>
</dbReference>
<dbReference type="EMBL" id="BAET01000007">
    <property type="protein sequence ID" value="GAB55066.1"/>
    <property type="molecule type" value="Genomic_DNA"/>
</dbReference>
<keyword evidence="3" id="KW-1015">Disulfide bond</keyword>
<dbReference type="GO" id="GO:0030313">
    <property type="term" value="C:cell envelope"/>
    <property type="evidence" value="ECO:0007669"/>
    <property type="project" value="UniProtKB-SubCell"/>
</dbReference>
<organism evidence="7 8">
    <name type="scientific">Glaciecola punicea ACAM 611</name>
    <dbReference type="NCBI Taxonomy" id="1121923"/>
    <lineage>
        <taxon>Bacteria</taxon>
        <taxon>Pseudomonadati</taxon>
        <taxon>Pseudomonadota</taxon>
        <taxon>Gammaproteobacteria</taxon>
        <taxon>Alteromonadales</taxon>
        <taxon>Alteromonadaceae</taxon>
        <taxon>Glaciecola</taxon>
    </lineage>
</organism>
<dbReference type="PANTHER" id="PTHR42852">
    <property type="entry name" value="THIOL:DISULFIDE INTERCHANGE PROTEIN DSBE"/>
    <property type="match status" value="1"/>
</dbReference>
<comment type="caution">
    <text evidence="7">The sequence shown here is derived from an EMBL/GenBank/DDBJ whole genome shotgun (WGS) entry which is preliminary data.</text>
</comment>
<reference evidence="7 8" key="2">
    <citation type="journal article" date="2017" name="Antonie Van Leeuwenhoek">
        <title>Rhizobium rhizosphaerae sp. nov., a novel species isolated from rice rhizosphere.</title>
        <authorList>
            <person name="Zhao J.J."/>
            <person name="Zhang J."/>
            <person name="Zhang R.J."/>
            <person name="Zhang C.W."/>
            <person name="Yin H.Q."/>
            <person name="Zhang X.X."/>
        </authorList>
    </citation>
    <scope>NUCLEOTIDE SEQUENCE [LARGE SCALE GENOMIC DNA]</scope>
    <source>
        <strain evidence="7 8">ACAM 611</strain>
    </source>
</reference>
<evidence type="ECO:0000256" key="3">
    <source>
        <dbReference type="ARBA" id="ARBA00023157"/>
    </source>
</evidence>